<keyword evidence="1" id="KW-1133">Transmembrane helix</keyword>
<feature type="non-terminal residue" evidence="2">
    <location>
        <position position="99"/>
    </location>
</feature>
<evidence type="ECO:0000313" key="3">
    <source>
        <dbReference type="Proteomes" id="UP001432027"/>
    </source>
</evidence>
<evidence type="ECO:0008006" key="4">
    <source>
        <dbReference type="Google" id="ProtNLM"/>
    </source>
</evidence>
<name>A0AAV5TKA5_9BILA</name>
<comment type="caution">
    <text evidence="2">The sequence shown here is derived from an EMBL/GenBank/DDBJ whole genome shotgun (WGS) entry which is preliminary data.</text>
</comment>
<organism evidence="2 3">
    <name type="scientific">Pristionchus entomophagus</name>
    <dbReference type="NCBI Taxonomy" id="358040"/>
    <lineage>
        <taxon>Eukaryota</taxon>
        <taxon>Metazoa</taxon>
        <taxon>Ecdysozoa</taxon>
        <taxon>Nematoda</taxon>
        <taxon>Chromadorea</taxon>
        <taxon>Rhabditida</taxon>
        <taxon>Rhabditina</taxon>
        <taxon>Diplogasteromorpha</taxon>
        <taxon>Diplogasteroidea</taxon>
        <taxon>Neodiplogasteridae</taxon>
        <taxon>Pristionchus</taxon>
    </lineage>
</organism>
<dbReference type="EMBL" id="BTSX01000004">
    <property type="protein sequence ID" value="GMS94740.1"/>
    <property type="molecule type" value="Genomic_DNA"/>
</dbReference>
<keyword evidence="1" id="KW-0812">Transmembrane</keyword>
<proteinExistence type="predicted"/>
<dbReference type="Proteomes" id="UP001432027">
    <property type="component" value="Unassembled WGS sequence"/>
</dbReference>
<dbReference type="AlphaFoldDB" id="A0AAV5TKA5"/>
<keyword evidence="1" id="KW-0472">Membrane</keyword>
<feature type="transmembrane region" description="Helical" evidence="1">
    <location>
        <begin position="52"/>
        <end position="72"/>
    </location>
</feature>
<feature type="non-terminal residue" evidence="2">
    <location>
        <position position="1"/>
    </location>
</feature>
<keyword evidence="3" id="KW-1185">Reference proteome</keyword>
<protein>
    <recommendedName>
        <fullName evidence="4">G protein-coupled receptor</fullName>
    </recommendedName>
</protein>
<accession>A0AAV5TKA5</accession>
<reference evidence="2" key="1">
    <citation type="submission" date="2023-10" db="EMBL/GenBank/DDBJ databases">
        <title>Genome assembly of Pristionchus species.</title>
        <authorList>
            <person name="Yoshida K."/>
            <person name="Sommer R.J."/>
        </authorList>
    </citation>
    <scope>NUCLEOTIDE SEQUENCE</scope>
    <source>
        <strain evidence="2">RS0144</strain>
    </source>
</reference>
<sequence length="99" mass="11769">FPCTGYAAFPFDASQIETLVLTSPYNLEWIIQRGPYFIHERSQKSLENSFDIIQLVFCSFVFFMGIFFRMYVVLHRDKNKSVSTIRKIRRSLFILFIQV</sequence>
<evidence type="ECO:0000256" key="1">
    <source>
        <dbReference type="SAM" id="Phobius"/>
    </source>
</evidence>
<gene>
    <name evidence="2" type="ORF">PENTCL1PPCAC_16915</name>
</gene>
<evidence type="ECO:0000313" key="2">
    <source>
        <dbReference type="EMBL" id="GMS94740.1"/>
    </source>
</evidence>